<dbReference type="PROSITE" id="PS50878">
    <property type="entry name" value="RT_POL"/>
    <property type="match status" value="1"/>
</dbReference>
<organism evidence="1 2">
    <name type="scientific">Paramuricea clavata</name>
    <name type="common">Red gorgonian</name>
    <name type="synonym">Violescent sea-whip</name>
    <dbReference type="NCBI Taxonomy" id="317549"/>
    <lineage>
        <taxon>Eukaryota</taxon>
        <taxon>Metazoa</taxon>
        <taxon>Cnidaria</taxon>
        <taxon>Anthozoa</taxon>
        <taxon>Octocorallia</taxon>
        <taxon>Malacalcyonacea</taxon>
        <taxon>Plexauridae</taxon>
        <taxon>Paramuricea</taxon>
    </lineage>
</organism>
<name>A0A7D9J4M5_PARCT</name>
<evidence type="ECO:0000313" key="2">
    <source>
        <dbReference type="Proteomes" id="UP001152795"/>
    </source>
</evidence>
<dbReference type="InterPro" id="IPR043502">
    <property type="entry name" value="DNA/RNA_pol_sf"/>
</dbReference>
<accession>A0A7D9J4M5</accession>
<dbReference type="AlphaFoldDB" id="A0A7D9J4M5"/>
<keyword evidence="2" id="KW-1185">Reference proteome</keyword>
<reference evidence="1" key="1">
    <citation type="submission" date="2020-04" db="EMBL/GenBank/DDBJ databases">
        <authorList>
            <person name="Alioto T."/>
            <person name="Alioto T."/>
            <person name="Gomez Garrido J."/>
        </authorList>
    </citation>
    <scope>NUCLEOTIDE SEQUENCE</scope>
    <source>
        <strain evidence="1">A484AB</strain>
    </source>
</reference>
<dbReference type="InterPro" id="IPR000477">
    <property type="entry name" value="RT_dom"/>
</dbReference>
<dbReference type="OrthoDB" id="7480412at2759"/>
<dbReference type="Proteomes" id="UP001152795">
    <property type="component" value="Unassembled WGS sequence"/>
</dbReference>
<dbReference type="PANTHER" id="PTHR47027:SF20">
    <property type="entry name" value="REVERSE TRANSCRIPTASE-LIKE PROTEIN WITH RNA-DIRECTED DNA POLYMERASE DOMAIN"/>
    <property type="match status" value="1"/>
</dbReference>
<dbReference type="SUPFAM" id="SSF56672">
    <property type="entry name" value="DNA/RNA polymerases"/>
    <property type="match status" value="1"/>
</dbReference>
<dbReference type="PANTHER" id="PTHR47027">
    <property type="entry name" value="REVERSE TRANSCRIPTASE DOMAIN-CONTAINING PROTEIN"/>
    <property type="match status" value="1"/>
</dbReference>
<proteinExistence type="predicted"/>
<sequence>MGFSDSLISLIRDIYTDSTTVVRTRKDEETDAIPVHAGVKQGCPVSPILFNLTTELLIRKAKSRCAENSDIPYQLHGQPVAVLAYADDLVLMSRTRDGLQTLLNDVSSAADILNLNFRPDKCASLSLTCNKREPSRVGDTVFTVQRGEVPVLSKEESYRYLGVPIGLLYDANDMNNITSKLISDLEKIRDSLLTPRQKLDAIRTFVQPCLTAAGSLGLQDPYEERHIQTVVHTVKILSVSDPFVSNVSKGQLSSVVSRYFGREASNKEIDDFLSGSLNGDLKNHSQKGVVSYLHRFALQNNAMKLKSLPDQGKVARCLQTSSFPSTNSWCFDGTGLRFCDWRFIHRARTNTLPTNDVKSSFSSNNSPSCRNCHSAVNTETLAHIICHCQPNMPSITKRHDSVLQRLSNAIKRGSYTVDKVVPGAPGNNRPELVITDNKKVTIIDVTCPFENDDSALSLAAARKEEKYKLPGRNLFGH</sequence>
<dbReference type="Pfam" id="PF00078">
    <property type="entry name" value="RVT_1"/>
    <property type="match status" value="1"/>
</dbReference>
<evidence type="ECO:0000313" key="1">
    <source>
        <dbReference type="EMBL" id="CAB4021744.1"/>
    </source>
</evidence>
<dbReference type="EMBL" id="CACRXK020011594">
    <property type="protein sequence ID" value="CAB4021744.1"/>
    <property type="molecule type" value="Genomic_DNA"/>
</dbReference>
<gene>
    <name evidence="1" type="ORF">PACLA_8A086333</name>
</gene>
<comment type="caution">
    <text evidence="1">The sequence shown here is derived from an EMBL/GenBank/DDBJ whole genome shotgun (WGS) entry which is preliminary data.</text>
</comment>
<protein>
    <submittedName>
        <fullName evidence="1">Uncharacterized protein</fullName>
    </submittedName>
</protein>